<evidence type="ECO:0000256" key="2">
    <source>
        <dbReference type="ARBA" id="ARBA00023015"/>
    </source>
</evidence>
<dbReference type="InterPro" id="IPR005119">
    <property type="entry name" value="LysR_subst-bd"/>
</dbReference>
<comment type="similarity">
    <text evidence="1">Belongs to the LysR transcriptional regulatory family.</text>
</comment>
<dbReference type="CDD" id="cd08432">
    <property type="entry name" value="PBP2_GcdR_TrpI_HvrB_AmpR_like"/>
    <property type="match status" value="1"/>
</dbReference>
<feature type="domain" description="HTH lysR-type" evidence="5">
    <location>
        <begin position="6"/>
        <end position="63"/>
    </location>
</feature>
<dbReference type="PANTHER" id="PTHR30537:SF74">
    <property type="entry name" value="HTH-TYPE TRANSCRIPTIONAL REGULATOR TRPI"/>
    <property type="match status" value="1"/>
</dbReference>
<dbReference type="AlphaFoldDB" id="A0A1X6ZDE0"/>
<sequence length="302" mass="33579">MKRKLPPFPALRAFEAAARLGSFKSAASELCVTPSAISHQVSLLETYIGKSMFVRQSNRVELTPDGQHYLTSVGPILDDLDASTRAVIGEPQQGQLRLKMTEWFAKRWFIPRLSNFLCTYPDIDVKIETGLPPTDFRNGELDIVIHWEDAPVPGAVIEPFFTSGRTPVCTPQYLASHPSLKRPHDLQHHVLLRDETSDGWQEWFDLAGAPQACPSGGPVFAHCELSTNAALNNAGIVLSYTALIDDFLKSGALRPIFDLHTPVRTLYSLAYEQCQSNSSHIMIFREWLFGQVLQDSSNTLAA</sequence>
<dbReference type="Pfam" id="PF00126">
    <property type="entry name" value="HTH_1"/>
    <property type="match status" value="1"/>
</dbReference>
<evidence type="ECO:0000313" key="6">
    <source>
        <dbReference type="EMBL" id="SLN46483.1"/>
    </source>
</evidence>
<keyword evidence="4" id="KW-0804">Transcription</keyword>
<proteinExistence type="inferred from homology"/>
<evidence type="ECO:0000313" key="7">
    <source>
        <dbReference type="Proteomes" id="UP000193061"/>
    </source>
</evidence>
<dbReference type="PROSITE" id="PS50931">
    <property type="entry name" value="HTH_LYSR"/>
    <property type="match status" value="1"/>
</dbReference>
<dbReference type="SUPFAM" id="SSF46785">
    <property type="entry name" value="Winged helix' DNA-binding domain"/>
    <property type="match status" value="1"/>
</dbReference>
<evidence type="ECO:0000256" key="1">
    <source>
        <dbReference type="ARBA" id="ARBA00009437"/>
    </source>
</evidence>
<dbReference type="EMBL" id="FWFX01000006">
    <property type="protein sequence ID" value="SLN46483.1"/>
    <property type="molecule type" value="Genomic_DNA"/>
</dbReference>
<accession>A0A1X6ZDE0</accession>
<gene>
    <name evidence="6" type="primary">gcvA_15</name>
    <name evidence="6" type="ORF">ROA7450_02285</name>
</gene>
<dbReference type="Proteomes" id="UP000193061">
    <property type="component" value="Unassembled WGS sequence"/>
</dbReference>
<dbReference type="Gene3D" id="1.10.10.10">
    <property type="entry name" value="Winged helix-like DNA-binding domain superfamily/Winged helix DNA-binding domain"/>
    <property type="match status" value="1"/>
</dbReference>
<dbReference type="SUPFAM" id="SSF53850">
    <property type="entry name" value="Periplasmic binding protein-like II"/>
    <property type="match status" value="1"/>
</dbReference>
<protein>
    <submittedName>
        <fullName evidence="6">Glycine cleavage system transcriptional activator</fullName>
    </submittedName>
</protein>
<reference evidence="6 7" key="1">
    <citation type="submission" date="2017-03" db="EMBL/GenBank/DDBJ databases">
        <authorList>
            <person name="Afonso C.L."/>
            <person name="Miller P.J."/>
            <person name="Scott M.A."/>
            <person name="Spackman E."/>
            <person name="Goraichik I."/>
            <person name="Dimitrov K.M."/>
            <person name="Suarez D.L."/>
            <person name="Swayne D.E."/>
        </authorList>
    </citation>
    <scope>NUCLEOTIDE SEQUENCE [LARGE SCALE GENOMIC DNA]</scope>
    <source>
        <strain evidence="6 7">CECT 7450</strain>
    </source>
</reference>
<dbReference type="Pfam" id="PF03466">
    <property type="entry name" value="LysR_substrate"/>
    <property type="match status" value="1"/>
</dbReference>
<dbReference type="OrthoDB" id="9813056at2"/>
<keyword evidence="7" id="KW-1185">Reference proteome</keyword>
<keyword evidence="3" id="KW-0238">DNA-binding</keyword>
<organism evidence="6 7">
    <name type="scientific">Roseovarius albus</name>
    <dbReference type="NCBI Taxonomy" id="1247867"/>
    <lineage>
        <taxon>Bacteria</taxon>
        <taxon>Pseudomonadati</taxon>
        <taxon>Pseudomonadota</taxon>
        <taxon>Alphaproteobacteria</taxon>
        <taxon>Rhodobacterales</taxon>
        <taxon>Roseobacteraceae</taxon>
        <taxon>Roseovarius</taxon>
    </lineage>
</organism>
<dbReference type="GO" id="GO:0006351">
    <property type="term" value="P:DNA-templated transcription"/>
    <property type="evidence" value="ECO:0007669"/>
    <property type="project" value="TreeGrafter"/>
</dbReference>
<keyword evidence="2" id="KW-0805">Transcription regulation</keyword>
<dbReference type="InterPro" id="IPR000847">
    <property type="entry name" value="LysR_HTH_N"/>
</dbReference>
<dbReference type="InterPro" id="IPR058163">
    <property type="entry name" value="LysR-type_TF_proteobact-type"/>
</dbReference>
<dbReference type="GO" id="GO:0043565">
    <property type="term" value="F:sequence-specific DNA binding"/>
    <property type="evidence" value="ECO:0007669"/>
    <property type="project" value="TreeGrafter"/>
</dbReference>
<evidence type="ECO:0000256" key="4">
    <source>
        <dbReference type="ARBA" id="ARBA00023163"/>
    </source>
</evidence>
<dbReference type="PANTHER" id="PTHR30537">
    <property type="entry name" value="HTH-TYPE TRANSCRIPTIONAL REGULATOR"/>
    <property type="match status" value="1"/>
</dbReference>
<dbReference type="GO" id="GO:0003700">
    <property type="term" value="F:DNA-binding transcription factor activity"/>
    <property type="evidence" value="ECO:0007669"/>
    <property type="project" value="InterPro"/>
</dbReference>
<dbReference type="RefSeq" id="WP_085805798.1">
    <property type="nucleotide sequence ID" value="NZ_FWFX01000006.1"/>
</dbReference>
<dbReference type="InterPro" id="IPR036390">
    <property type="entry name" value="WH_DNA-bd_sf"/>
</dbReference>
<evidence type="ECO:0000259" key="5">
    <source>
        <dbReference type="PROSITE" id="PS50931"/>
    </source>
</evidence>
<name>A0A1X6ZDE0_9RHOB</name>
<evidence type="ECO:0000256" key="3">
    <source>
        <dbReference type="ARBA" id="ARBA00023125"/>
    </source>
</evidence>
<dbReference type="InterPro" id="IPR036388">
    <property type="entry name" value="WH-like_DNA-bd_sf"/>
</dbReference>
<dbReference type="Gene3D" id="3.40.190.10">
    <property type="entry name" value="Periplasmic binding protein-like II"/>
    <property type="match status" value="2"/>
</dbReference>